<evidence type="ECO:0000313" key="5">
    <source>
        <dbReference type="Proteomes" id="UP001295684"/>
    </source>
</evidence>
<name>A0AAD1XTG4_EUPCR</name>
<gene>
    <name evidence="4" type="ORF">ECRASSUSDP1_LOCUS19961</name>
</gene>
<keyword evidence="5" id="KW-1185">Reference proteome</keyword>
<feature type="region of interest" description="Disordered" evidence="1">
    <location>
        <begin position="236"/>
        <end position="259"/>
    </location>
</feature>
<comment type="caution">
    <text evidence="4">The sequence shown here is derived from an EMBL/GenBank/DDBJ whole genome shotgun (WGS) entry which is preliminary data.</text>
</comment>
<proteinExistence type="predicted"/>
<keyword evidence="3" id="KW-0732">Signal</keyword>
<evidence type="ECO:0000256" key="2">
    <source>
        <dbReference type="SAM" id="Phobius"/>
    </source>
</evidence>
<feature type="compositionally biased region" description="Low complexity" evidence="1">
    <location>
        <begin position="180"/>
        <end position="192"/>
    </location>
</feature>
<feature type="transmembrane region" description="Helical" evidence="2">
    <location>
        <begin position="74"/>
        <end position="98"/>
    </location>
</feature>
<dbReference type="AlphaFoldDB" id="A0AAD1XTG4"/>
<accession>A0AAD1XTG4</accession>
<keyword evidence="2" id="KW-1133">Transmembrane helix</keyword>
<feature type="signal peptide" evidence="3">
    <location>
        <begin position="1"/>
        <end position="21"/>
    </location>
</feature>
<protein>
    <submittedName>
        <fullName evidence="4">Uncharacterized protein</fullName>
    </submittedName>
</protein>
<feature type="chain" id="PRO_5042104863" evidence="3">
    <location>
        <begin position="22"/>
        <end position="259"/>
    </location>
</feature>
<feature type="compositionally biased region" description="Basic and acidic residues" evidence="1">
    <location>
        <begin position="150"/>
        <end position="162"/>
    </location>
</feature>
<keyword evidence="2" id="KW-0812">Transmembrane</keyword>
<feature type="region of interest" description="Disordered" evidence="1">
    <location>
        <begin position="136"/>
        <end position="196"/>
    </location>
</feature>
<feature type="compositionally biased region" description="Polar residues" evidence="1">
    <location>
        <begin position="236"/>
        <end position="253"/>
    </location>
</feature>
<sequence>MGKLRIVTVLILLLIVSRVVSRELRGNYGGSSSGRSYSSSSSSSSNSNSNSSYGSSRYNKHGGGKCNGSTKDCVIIPLAIAVSIVGFIITVIICWCAWDNWSGIKRCLLCCCCNLKLKNCCKCKCKRRKNKIKINSEENPKGQDQLPRMLKPDQEASKRDSQSRPIVSPQPPPSITLAPSQSAQSQKIQKSSTEIPSFKNTIYSGNKISNCKPSNSNLSSSTVQEQDVCLQLTGIENSTVPPTSNPSRPQSMHSAEMQV</sequence>
<evidence type="ECO:0000256" key="3">
    <source>
        <dbReference type="SAM" id="SignalP"/>
    </source>
</evidence>
<evidence type="ECO:0000256" key="1">
    <source>
        <dbReference type="SAM" id="MobiDB-lite"/>
    </source>
</evidence>
<organism evidence="4 5">
    <name type="scientific">Euplotes crassus</name>
    <dbReference type="NCBI Taxonomy" id="5936"/>
    <lineage>
        <taxon>Eukaryota</taxon>
        <taxon>Sar</taxon>
        <taxon>Alveolata</taxon>
        <taxon>Ciliophora</taxon>
        <taxon>Intramacronucleata</taxon>
        <taxon>Spirotrichea</taxon>
        <taxon>Hypotrichia</taxon>
        <taxon>Euplotida</taxon>
        <taxon>Euplotidae</taxon>
        <taxon>Moneuplotes</taxon>
    </lineage>
</organism>
<dbReference type="Proteomes" id="UP001295684">
    <property type="component" value="Unassembled WGS sequence"/>
</dbReference>
<feature type="region of interest" description="Disordered" evidence="1">
    <location>
        <begin position="28"/>
        <end position="56"/>
    </location>
</feature>
<keyword evidence="2" id="KW-0472">Membrane</keyword>
<evidence type="ECO:0000313" key="4">
    <source>
        <dbReference type="EMBL" id="CAI2378564.1"/>
    </source>
</evidence>
<feature type="compositionally biased region" description="Low complexity" evidence="1">
    <location>
        <begin position="33"/>
        <end position="56"/>
    </location>
</feature>
<reference evidence="4" key="1">
    <citation type="submission" date="2023-07" db="EMBL/GenBank/DDBJ databases">
        <authorList>
            <consortium name="AG Swart"/>
            <person name="Singh M."/>
            <person name="Singh A."/>
            <person name="Seah K."/>
            <person name="Emmerich C."/>
        </authorList>
    </citation>
    <scope>NUCLEOTIDE SEQUENCE</scope>
    <source>
        <strain evidence="4">DP1</strain>
    </source>
</reference>
<dbReference type="EMBL" id="CAMPGE010020303">
    <property type="protein sequence ID" value="CAI2378564.1"/>
    <property type="molecule type" value="Genomic_DNA"/>
</dbReference>